<dbReference type="Proteomes" id="UP000515208">
    <property type="component" value="Unplaced"/>
</dbReference>
<keyword evidence="6" id="KW-1185">Reference proteome</keyword>
<evidence type="ECO:0000256" key="2">
    <source>
        <dbReference type="PIRSR" id="PIRSR622684-1"/>
    </source>
</evidence>
<dbReference type="Gene3D" id="3.90.70.10">
    <property type="entry name" value="Cysteine proteinases"/>
    <property type="match status" value="1"/>
</dbReference>
<name>A0A6P3GYM7_BISBB</name>
<dbReference type="Pfam" id="PF00648">
    <property type="entry name" value="Peptidase_C2"/>
    <property type="match status" value="1"/>
</dbReference>
<dbReference type="CDD" id="cd04046">
    <property type="entry name" value="C2_Calpain"/>
    <property type="match status" value="1"/>
</dbReference>
<dbReference type="PROSITE" id="PS50004">
    <property type="entry name" value="C2"/>
    <property type="match status" value="1"/>
</dbReference>
<dbReference type="AlphaFoldDB" id="A0A6P3GYM7"/>
<dbReference type="SUPFAM" id="SSF49758">
    <property type="entry name" value="Calpain large subunit, middle domain (domain III)"/>
    <property type="match status" value="1"/>
</dbReference>
<dbReference type="RefSeq" id="XP_010831495.1">
    <property type="nucleotide sequence ID" value="XM_010833193.1"/>
</dbReference>
<evidence type="ECO:0000313" key="7">
    <source>
        <dbReference type="RefSeq" id="XP_010831495.1"/>
    </source>
</evidence>
<gene>
    <name evidence="7" type="primary">CAPN6</name>
</gene>
<dbReference type="InterPro" id="IPR035892">
    <property type="entry name" value="C2_domain_sf"/>
</dbReference>
<accession>A0A6P3GYM7</accession>
<proteinExistence type="inferred from homology"/>
<dbReference type="InterPro" id="IPR036213">
    <property type="entry name" value="Calpain_III_sf"/>
</dbReference>
<dbReference type="InterPro" id="IPR001300">
    <property type="entry name" value="Peptidase_C2_calpain_cat"/>
</dbReference>
<dbReference type="InterPro" id="IPR022682">
    <property type="entry name" value="Calpain_domain_III"/>
</dbReference>
<dbReference type="CTD" id="827"/>
<dbReference type="PROSITE" id="PS50203">
    <property type="entry name" value="CALPAIN_CAT"/>
    <property type="match status" value="1"/>
</dbReference>
<dbReference type="PRINTS" id="PR00704">
    <property type="entry name" value="CALPAIN"/>
</dbReference>
<comment type="caution">
    <text evidence="3">Lacks conserved residue(s) required for the propagation of feature annotation.</text>
</comment>
<dbReference type="FunFam" id="2.60.40.150:FF:000131">
    <property type="entry name" value="calpain-6"/>
    <property type="match status" value="1"/>
</dbReference>
<feature type="domain" description="Calpain catalytic" evidence="5">
    <location>
        <begin position="1"/>
        <end position="174"/>
    </location>
</feature>
<evidence type="ECO:0000256" key="1">
    <source>
        <dbReference type="ARBA" id="ARBA00007623"/>
    </source>
</evidence>
<feature type="non-terminal residue" evidence="7">
    <location>
        <position position="1"/>
    </location>
</feature>
<dbReference type="PANTHER" id="PTHR10183:SF381">
    <property type="entry name" value="CALPAIN-6"/>
    <property type="match status" value="1"/>
</dbReference>
<reference evidence="7" key="1">
    <citation type="submission" date="2025-08" db="UniProtKB">
        <authorList>
            <consortium name="RefSeq"/>
        </authorList>
    </citation>
    <scope>IDENTIFICATION</scope>
    <source>
        <tissue evidence="7">Blood</tissue>
    </source>
</reference>
<organism evidence="6 7">
    <name type="scientific">Bison bison bison</name>
    <name type="common">North American plains bison</name>
    <dbReference type="NCBI Taxonomy" id="43346"/>
    <lineage>
        <taxon>Eukaryota</taxon>
        <taxon>Metazoa</taxon>
        <taxon>Chordata</taxon>
        <taxon>Craniata</taxon>
        <taxon>Vertebrata</taxon>
        <taxon>Euteleostomi</taxon>
        <taxon>Mammalia</taxon>
        <taxon>Eutheria</taxon>
        <taxon>Laurasiatheria</taxon>
        <taxon>Artiodactyla</taxon>
        <taxon>Ruminantia</taxon>
        <taxon>Pecora</taxon>
        <taxon>Bovidae</taxon>
        <taxon>Bovinae</taxon>
        <taxon>Bison</taxon>
    </lineage>
</organism>
<dbReference type="FunFam" id="3.90.70.10:FF:000064">
    <property type="entry name" value="calpain-6"/>
    <property type="match status" value="1"/>
</dbReference>
<dbReference type="Gene3D" id="2.60.40.150">
    <property type="entry name" value="C2 domain"/>
    <property type="match status" value="1"/>
</dbReference>
<dbReference type="InterPro" id="IPR038765">
    <property type="entry name" value="Papain-like_cys_pep_sf"/>
</dbReference>
<feature type="active site" evidence="2">
    <location>
        <position position="115"/>
    </location>
</feature>
<evidence type="ECO:0000256" key="3">
    <source>
        <dbReference type="PROSITE-ProRule" id="PRU00239"/>
    </source>
</evidence>
<sequence length="349" mass="40428">LLGCYEALDGLTTSDIIVDFTGTLAETVDMQKGRYTDLVEEKYKLFKELYKTFTKGGLICCSIEFPDQEEQEVETDWGLLKGHTYTMTDIRKIRLGERLVEVFSTEKLYMIRLRNPLGRQEWSGPWSEISEEWQQLTAADRKNLGIVMSDDGEFWMSLEDFCRNFHELNVCRNVNNPLFGHKELESVVGCWTVNDDPLMNRSGGCYNNRDTFLQNPQYIFTVPEDEHKRTFHHCIQNNGYFVPAVNPYLIIKCGKEEVRSPVQKNTVHAIFDTQAIFYRRTTDIPIIVQVWNKRKFCDQFLGQVILDADPSDCRELKSLYLRKKGGPTAKVKQGHISFKIISSDDLTEL</sequence>
<protein>
    <submittedName>
        <fullName evidence="7">Calpain-6</fullName>
    </submittedName>
</protein>
<feature type="active site" evidence="2">
    <location>
        <position position="83"/>
    </location>
</feature>
<dbReference type="GO" id="GO:0004198">
    <property type="term" value="F:calcium-dependent cysteine-type endopeptidase activity"/>
    <property type="evidence" value="ECO:0007669"/>
    <property type="project" value="InterPro"/>
</dbReference>
<dbReference type="InterPro" id="IPR000008">
    <property type="entry name" value="C2_dom"/>
</dbReference>
<dbReference type="PANTHER" id="PTHR10183">
    <property type="entry name" value="CALPAIN"/>
    <property type="match status" value="1"/>
</dbReference>
<dbReference type="Gene3D" id="2.60.120.380">
    <property type="match status" value="1"/>
</dbReference>
<dbReference type="GO" id="GO:0006508">
    <property type="term" value="P:proteolysis"/>
    <property type="evidence" value="ECO:0007669"/>
    <property type="project" value="InterPro"/>
</dbReference>
<dbReference type="GO" id="GO:0005737">
    <property type="term" value="C:cytoplasm"/>
    <property type="evidence" value="ECO:0007669"/>
    <property type="project" value="TreeGrafter"/>
</dbReference>
<dbReference type="InterPro" id="IPR033884">
    <property type="entry name" value="C2_Calpain"/>
</dbReference>
<evidence type="ECO:0000259" key="4">
    <source>
        <dbReference type="PROSITE" id="PS50004"/>
    </source>
</evidence>
<dbReference type="InterPro" id="IPR022684">
    <property type="entry name" value="Calpain_cysteine_protease"/>
</dbReference>
<dbReference type="SMART" id="SM00230">
    <property type="entry name" value="CysPc"/>
    <property type="match status" value="1"/>
</dbReference>
<dbReference type="SUPFAM" id="SSF49562">
    <property type="entry name" value="C2 domain (Calcium/lipid-binding domain, CaLB)"/>
    <property type="match status" value="1"/>
</dbReference>
<dbReference type="Pfam" id="PF01067">
    <property type="entry name" value="Calpain_III"/>
    <property type="match status" value="1"/>
</dbReference>
<dbReference type="OrthoDB" id="424753at2759"/>
<dbReference type="KEGG" id="bbis:104983671"/>
<evidence type="ECO:0000313" key="6">
    <source>
        <dbReference type="Proteomes" id="UP000515208"/>
    </source>
</evidence>
<comment type="similarity">
    <text evidence="1">Belongs to the peptidase C2 family.</text>
</comment>
<evidence type="ECO:0000259" key="5">
    <source>
        <dbReference type="PROSITE" id="PS50203"/>
    </source>
</evidence>
<dbReference type="SUPFAM" id="SSF54001">
    <property type="entry name" value="Cysteine proteinases"/>
    <property type="match status" value="1"/>
</dbReference>
<dbReference type="Pfam" id="PF00168">
    <property type="entry name" value="C2"/>
    <property type="match status" value="1"/>
</dbReference>
<feature type="domain" description="C2" evidence="4">
    <location>
        <begin position="208"/>
        <end position="321"/>
    </location>
</feature>
<dbReference type="GeneID" id="104983671"/>